<dbReference type="GO" id="GO:0051536">
    <property type="term" value="F:iron-sulfur cluster binding"/>
    <property type="evidence" value="ECO:0007669"/>
    <property type="project" value="UniProtKB-KW"/>
</dbReference>
<evidence type="ECO:0000256" key="1">
    <source>
        <dbReference type="ARBA" id="ARBA00022691"/>
    </source>
</evidence>
<dbReference type="AlphaFoldDB" id="A8MAY8"/>
<dbReference type="CDD" id="cd21121">
    <property type="entry name" value="SPASM_Cmo-like"/>
    <property type="match status" value="1"/>
</dbReference>
<dbReference type="KEGG" id="cma:Cmaq_1794"/>
<evidence type="ECO:0000256" key="2">
    <source>
        <dbReference type="ARBA" id="ARBA00022723"/>
    </source>
</evidence>
<protein>
    <submittedName>
        <fullName evidence="6">Cofactor modifying protein (Cmo)</fullName>
    </submittedName>
</protein>
<keyword evidence="3" id="KW-0408">Iron</keyword>
<evidence type="ECO:0000313" key="7">
    <source>
        <dbReference type="Proteomes" id="UP000001137"/>
    </source>
</evidence>
<proteinExistence type="predicted"/>
<dbReference type="PANTHER" id="PTHR11228">
    <property type="entry name" value="RADICAL SAM DOMAIN PROTEIN"/>
    <property type="match status" value="1"/>
</dbReference>
<dbReference type="GO" id="GO:0046872">
    <property type="term" value="F:metal ion binding"/>
    <property type="evidence" value="ECO:0007669"/>
    <property type="project" value="UniProtKB-KW"/>
</dbReference>
<name>A8MAY8_CALMQ</name>
<keyword evidence="2" id="KW-0479">Metal-binding</keyword>
<keyword evidence="1" id="KW-0949">S-adenosyl-L-methionine</keyword>
<sequence>MDLKLYSRVIKELLSMGSVRYVHLQGWGESLLHPNLSSIINEVRNNVNFGLTTNGMLLNEHYARMLLESGIDIIAVTFAGTFPSTHNAIRRGCDFNILINNVRELIKIKDMLKSGSRVVASYIMMPVNIHELPDFIELVNNLGIEEVVLDNLSYILNKDMIMSKAFSDPMEREFKIYERIINLTLRRARELGIKLFTYSLNCWELTECPERPTETIFINVDGYVSPCVFLNLPTRSNYIPRCFMGKCFKVKKVIFGNLNNDRIMNIWNSEAYREFRFKFIRRHQDSTSINEYSMDLMPPSPCITCYRLYGV</sequence>
<dbReference type="InterPro" id="IPR013785">
    <property type="entry name" value="Aldolase_TIM"/>
</dbReference>
<dbReference type="SUPFAM" id="SSF102114">
    <property type="entry name" value="Radical SAM enzymes"/>
    <property type="match status" value="1"/>
</dbReference>
<accession>A8MAY8</accession>
<dbReference type="HOGENOM" id="CLU_009273_1_1_2"/>
<dbReference type="EMBL" id="CP000852">
    <property type="protein sequence ID" value="ABW02617.1"/>
    <property type="molecule type" value="Genomic_DNA"/>
</dbReference>
<feature type="domain" description="Radical SAM core" evidence="5">
    <location>
        <begin position="1"/>
        <end position="194"/>
    </location>
</feature>
<dbReference type="InterPro" id="IPR023885">
    <property type="entry name" value="4Fe4S-binding_SPASM_dom"/>
</dbReference>
<dbReference type="InterPro" id="IPR007197">
    <property type="entry name" value="rSAM"/>
</dbReference>
<reference evidence="6 7" key="1">
    <citation type="submission" date="2007-10" db="EMBL/GenBank/DDBJ databases">
        <title>Complete sequence of Caldivirga maquilingensis IC-167.</title>
        <authorList>
            <consortium name="US DOE Joint Genome Institute"/>
            <person name="Copeland A."/>
            <person name="Lucas S."/>
            <person name="Lapidus A."/>
            <person name="Barry K."/>
            <person name="Glavina del Rio T."/>
            <person name="Dalin E."/>
            <person name="Tice H."/>
            <person name="Pitluck S."/>
            <person name="Saunders E."/>
            <person name="Brettin T."/>
            <person name="Bruce D."/>
            <person name="Detter J.C."/>
            <person name="Han C."/>
            <person name="Schmutz J."/>
            <person name="Larimer F."/>
            <person name="Land M."/>
            <person name="Hauser L."/>
            <person name="Kyrpides N."/>
            <person name="Ivanova N."/>
            <person name="Biddle J.F."/>
            <person name="Zhang Z."/>
            <person name="Fitz-Gibbon S.T."/>
            <person name="Lowe T.M."/>
            <person name="Saltikov C."/>
            <person name="House C.H."/>
            <person name="Richardson P."/>
        </authorList>
    </citation>
    <scope>NUCLEOTIDE SEQUENCE [LARGE SCALE GENOMIC DNA]</scope>
    <source>
        <strain evidence="7">ATCC 700844 / DSM 13496 / JCM 10307 / IC-167</strain>
    </source>
</reference>
<evidence type="ECO:0000313" key="6">
    <source>
        <dbReference type="EMBL" id="ABW02617.1"/>
    </source>
</evidence>
<dbReference type="Pfam" id="PF13186">
    <property type="entry name" value="SPASM"/>
    <property type="match status" value="1"/>
</dbReference>
<dbReference type="InterPro" id="IPR058240">
    <property type="entry name" value="rSAM_sf"/>
</dbReference>
<dbReference type="PROSITE" id="PS51918">
    <property type="entry name" value="RADICAL_SAM"/>
    <property type="match status" value="1"/>
</dbReference>
<dbReference type="Gene3D" id="3.20.20.70">
    <property type="entry name" value="Aldolase class I"/>
    <property type="match status" value="1"/>
</dbReference>
<dbReference type="eggNOG" id="arCOG02616">
    <property type="taxonomic scope" value="Archaea"/>
</dbReference>
<dbReference type="GO" id="GO:0003824">
    <property type="term" value="F:catalytic activity"/>
    <property type="evidence" value="ECO:0007669"/>
    <property type="project" value="InterPro"/>
</dbReference>
<dbReference type="PANTHER" id="PTHR11228:SF7">
    <property type="entry name" value="PQQA PEPTIDE CYCLASE"/>
    <property type="match status" value="1"/>
</dbReference>
<organism evidence="6 7">
    <name type="scientific">Caldivirga maquilingensis (strain ATCC 700844 / DSM 13496 / JCM 10307 / IC-167)</name>
    <dbReference type="NCBI Taxonomy" id="397948"/>
    <lineage>
        <taxon>Archaea</taxon>
        <taxon>Thermoproteota</taxon>
        <taxon>Thermoprotei</taxon>
        <taxon>Thermoproteales</taxon>
        <taxon>Thermoproteaceae</taxon>
        <taxon>Caldivirga</taxon>
    </lineage>
</organism>
<evidence type="ECO:0000256" key="3">
    <source>
        <dbReference type="ARBA" id="ARBA00023004"/>
    </source>
</evidence>
<evidence type="ECO:0000256" key="4">
    <source>
        <dbReference type="ARBA" id="ARBA00023014"/>
    </source>
</evidence>
<keyword evidence="7" id="KW-1185">Reference proteome</keyword>
<dbReference type="InterPro" id="IPR050377">
    <property type="entry name" value="Radical_SAM_PqqE_MftC-like"/>
</dbReference>
<dbReference type="Proteomes" id="UP000001137">
    <property type="component" value="Chromosome"/>
</dbReference>
<dbReference type="Pfam" id="PF04055">
    <property type="entry name" value="Radical_SAM"/>
    <property type="match status" value="1"/>
</dbReference>
<evidence type="ECO:0000259" key="5">
    <source>
        <dbReference type="PROSITE" id="PS51918"/>
    </source>
</evidence>
<keyword evidence="4" id="KW-0411">Iron-sulfur</keyword>
<gene>
    <name evidence="6" type="ordered locus">Cmaq_1794</name>
</gene>